<reference evidence="2" key="1">
    <citation type="submission" date="2016-10" db="EMBL/GenBank/DDBJ databases">
        <authorList>
            <person name="Varghese N."/>
            <person name="Submissions S."/>
        </authorList>
    </citation>
    <scope>NUCLEOTIDE SEQUENCE [LARGE SCALE GENOMIC DNA]</scope>
    <source>
        <strain evidence="2">CGMCC 1.10824</strain>
    </source>
</reference>
<dbReference type="OrthoDB" id="9815414at2"/>
<dbReference type="AlphaFoldDB" id="A0A1G6DKR3"/>
<name>A0A1G6DKR3_9GAMM</name>
<dbReference type="Proteomes" id="UP000199626">
    <property type="component" value="Unassembled WGS sequence"/>
</dbReference>
<sequence length="112" mass="12670">MDVDASYQIGYPGLHKNGLIILNPNAYNSHLGVAQLTLGHELIHYRDWLGRGSAWSQQSNLTEHNAYSWEKSNLNRFIQPSLYRDMYQNNLSRHIYPASITLAGFPAIILAG</sequence>
<dbReference type="STRING" id="1159017.SAMN02927930_01750"/>
<organism evidence="1 2">
    <name type="scientific">Pseudidiomarina indica</name>
    <dbReference type="NCBI Taxonomy" id="1159017"/>
    <lineage>
        <taxon>Bacteria</taxon>
        <taxon>Pseudomonadati</taxon>
        <taxon>Pseudomonadota</taxon>
        <taxon>Gammaproteobacteria</taxon>
        <taxon>Alteromonadales</taxon>
        <taxon>Idiomarinaceae</taxon>
        <taxon>Pseudidiomarina</taxon>
    </lineage>
</organism>
<dbReference type="RefSeq" id="WP_143001085.1">
    <property type="nucleotide sequence ID" value="NZ_FMXN01000011.1"/>
</dbReference>
<keyword evidence="2" id="KW-1185">Reference proteome</keyword>
<evidence type="ECO:0000313" key="2">
    <source>
        <dbReference type="Proteomes" id="UP000199626"/>
    </source>
</evidence>
<proteinExistence type="predicted"/>
<dbReference type="EMBL" id="FMXN01000011">
    <property type="protein sequence ID" value="SDB45767.1"/>
    <property type="molecule type" value="Genomic_DNA"/>
</dbReference>
<gene>
    <name evidence="1" type="ORF">SAMN02927930_01750</name>
</gene>
<protein>
    <submittedName>
        <fullName evidence="1">Uncharacterized protein</fullName>
    </submittedName>
</protein>
<accession>A0A1G6DKR3</accession>
<evidence type="ECO:0000313" key="1">
    <source>
        <dbReference type="EMBL" id="SDB45767.1"/>
    </source>
</evidence>